<accession>A0A4C1W577</accession>
<organism evidence="1 2">
    <name type="scientific">Eumeta variegata</name>
    <name type="common">Bagworm moth</name>
    <name type="synonym">Eumeta japonica</name>
    <dbReference type="NCBI Taxonomy" id="151549"/>
    <lineage>
        <taxon>Eukaryota</taxon>
        <taxon>Metazoa</taxon>
        <taxon>Ecdysozoa</taxon>
        <taxon>Arthropoda</taxon>
        <taxon>Hexapoda</taxon>
        <taxon>Insecta</taxon>
        <taxon>Pterygota</taxon>
        <taxon>Neoptera</taxon>
        <taxon>Endopterygota</taxon>
        <taxon>Lepidoptera</taxon>
        <taxon>Glossata</taxon>
        <taxon>Ditrysia</taxon>
        <taxon>Tineoidea</taxon>
        <taxon>Psychidae</taxon>
        <taxon>Oiketicinae</taxon>
        <taxon>Eumeta</taxon>
    </lineage>
</organism>
<evidence type="ECO:0000313" key="1">
    <source>
        <dbReference type="EMBL" id="GBP45659.1"/>
    </source>
</evidence>
<proteinExistence type="predicted"/>
<gene>
    <name evidence="1" type="ORF">EVAR_35926_1</name>
</gene>
<protein>
    <submittedName>
        <fullName evidence="1">Uncharacterized protein</fullName>
    </submittedName>
</protein>
<dbReference type="AlphaFoldDB" id="A0A4C1W577"/>
<evidence type="ECO:0000313" key="2">
    <source>
        <dbReference type="Proteomes" id="UP000299102"/>
    </source>
</evidence>
<dbReference type="EMBL" id="BGZK01000469">
    <property type="protein sequence ID" value="GBP45659.1"/>
    <property type="molecule type" value="Genomic_DNA"/>
</dbReference>
<name>A0A4C1W577_EUMVA</name>
<comment type="caution">
    <text evidence="1">The sequence shown here is derived from an EMBL/GenBank/DDBJ whole genome shotgun (WGS) entry which is preliminary data.</text>
</comment>
<sequence length="151" mass="16755">MRNDALHFSGGMLSGRPLMFHSLHTRKSGLAFVRSLEYIISGLQFSWVQSHIPSLSVRFEPIMKDQEARSSRVLKESLFARLCGRTQTTDFKSPQGASHAAKQANLRDLSKSIIPDKLQMSDWPYSEGGVCRPSPACAGPTPPTLTLTTYM</sequence>
<reference evidence="1 2" key="1">
    <citation type="journal article" date="2019" name="Commun. Biol.">
        <title>The bagworm genome reveals a unique fibroin gene that provides high tensile strength.</title>
        <authorList>
            <person name="Kono N."/>
            <person name="Nakamura H."/>
            <person name="Ohtoshi R."/>
            <person name="Tomita M."/>
            <person name="Numata K."/>
            <person name="Arakawa K."/>
        </authorList>
    </citation>
    <scope>NUCLEOTIDE SEQUENCE [LARGE SCALE GENOMIC DNA]</scope>
</reference>
<keyword evidence="2" id="KW-1185">Reference proteome</keyword>
<dbReference type="Proteomes" id="UP000299102">
    <property type="component" value="Unassembled WGS sequence"/>
</dbReference>